<evidence type="ECO:0000256" key="9">
    <source>
        <dbReference type="SAM" id="MobiDB-lite"/>
    </source>
</evidence>
<dbReference type="Pfam" id="PF03865">
    <property type="entry name" value="ShlB"/>
    <property type="match status" value="1"/>
</dbReference>
<dbReference type="InterPro" id="IPR013686">
    <property type="entry name" value="Polypept-transport_assoc_ShlB"/>
</dbReference>
<evidence type="ECO:0000256" key="7">
    <source>
        <dbReference type="ARBA" id="ARBA00023136"/>
    </source>
</evidence>
<evidence type="ECO:0000313" key="12">
    <source>
        <dbReference type="Proteomes" id="UP000824366"/>
    </source>
</evidence>
<evidence type="ECO:0000256" key="1">
    <source>
        <dbReference type="ARBA" id="ARBA00004442"/>
    </source>
</evidence>
<evidence type="ECO:0000256" key="8">
    <source>
        <dbReference type="ARBA" id="ARBA00023237"/>
    </source>
</evidence>
<keyword evidence="7" id="KW-0472">Membrane</keyword>
<comment type="subcellular location">
    <subcellularLocation>
        <location evidence="1">Cell outer membrane</location>
    </subcellularLocation>
</comment>
<evidence type="ECO:0000259" key="10">
    <source>
        <dbReference type="PROSITE" id="PS51779"/>
    </source>
</evidence>
<keyword evidence="3" id="KW-0813">Transport</keyword>
<dbReference type="Gene3D" id="2.40.160.50">
    <property type="entry name" value="membrane protein fhac: a member of the omp85/tpsb transporter family"/>
    <property type="match status" value="1"/>
</dbReference>
<evidence type="ECO:0000256" key="5">
    <source>
        <dbReference type="ARBA" id="ARBA00022692"/>
    </source>
</evidence>
<organism evidence="11 12">
    <name type="scientific">Rhodoferax lithotrophicus</name>
    <dbReference type="NCBI Taxonomy" id="2798804"/>
    <lineage>
        <taxon>Bacteria</taxon>
        <taxon>Pseudomonadati</taxon>
        <taxon>Pseudomonadota</taxon>
        <taxon>Betaproteobacteria</taxon>
        <taxon>Burkholderiales</taxon>
        <taxon>Comamonadaceae</taxon>
        <taxon>Rhodoferax</taxon>
    </lineage>
</organism>
<keyword evidence="5" id="KW-0812">Transmembrane</keyword>
<dbReference type="Proteomes" id="UP000824366">
    <property type="component" value="Chromosome"/>
</dbReference>
<proteinExistence type="inferred from homology"/>
<dbReference type="Pfam" id="PF08479">
    <property type="entry name" value="POTRA_2"/>
    <property type="match status" value="1"/>
</dbReference>
<reference evidence="11 12" key="1">
    <citation type="journal article" date="2021" name="Microbiol. Spectr.">
        <title>A Single Bacterium Capable of Oxidation and Reduction of Iron at Circumneutral pH.</title>
        <authorList>
            <person name="Kato S."/>
            <person name="Ohkuma M."/>
        </authorList>
    </citation>
    <scope>NUCLEOTIDE SEQUENCE [LARGE SCALE GENOMIC DNA]</scope>
    <source>
        <strain evidence="11 12">MIZ03</strain>
    </source>
</reference>
<feature type="domain" description="POTRA" evidence="10">
    <location>
        <begin position="48"/>
        <end position="123"/>
    </location>
</feature>
<feature type="region of interest" description="Disordered" evidence="9">
    <location>
        <begin position="1"/>
        <end position="29"/>
    </location>
</feature>
<sequence length="539" mass="57483">MAAPPPVTGGALQPLQSPEAMPAPPPKVDIQHDSVPSPVATELDLLKIVVKSLQVTGSQAFAEADLIALTGFQPGSALTLGELRGMALKITQYFQVNGYPVAQAYLPAQNINDGAVTIAVIEGRYGKILVRNQTNIAGDVITDLMEGLSVGDTVRAEPLQSHLLLLSDLPGVKLNSTLVPGAAYGTTDLLVDVLPGRRVTGSMDADNAGNFYTGETNIGATISLNEPAGQGDVATLRLLTSGEGLNYFRASYQLQVGKMRVGAAYSSLEYTLGQDFESLLANGTAKTTSFYGNYPLIRSPNRNLYVGLSYDSKRFQDRMDSVGSVSDKTSRGLTASVSGDHRDSLGGGGDNSYSLSLTSGTINILTAGTRAFDAAAAQSNGRFNKLGFRANRLQRVSNSLAIFAGIRGQFTSKNLDISEKMELGGMYGVRAYPEGEAFGDQGYLLTLEGRYQLPHGSLRLPGQMQLIGFVDVGSVKLNANPWTLEPNQRTLRALGGGLNWWVTSDFVLQAIYAHKLGTEPARSAPDASGRFWLRAVKFF</sequence>
<dbReference type="PANTHER" id="PTHR34597:SF1">
    <property type="entry name" value="HEME_HEMOPEXIN TRANSPORTER PROTEIN HUXB"/>
    <property type="match status" value="1"/>
</dbReference>
<evidence type="ECO:0000256" key="6">
    <source>
        <dbReference type="ARBA" id="ARBA00022927"/>
    </source>
</evidence>
<evidence type="ECO:0000256" key="4">
    <source>
        <dbReference type="ARBA" id="ARBA00022452"/>
    </source>
</evidence>
<comment type="similarity">
    <text evidence="2">Belongs to the TPS (TC 1.B.20) family.</text>
</comment>
<gene>
    <name evidence="11" type="ORF">MIZ03_2900</name>
</gene>
<dbReference type="PANTHER" id="PTHR34597">
    <property type="entry name" value="SLR1661 PROTEIN"/>
    <property type="match status" value="1"/>
</dbReference>
<dbReference type="InterPro" id="IPR051544">
    <property type="entry name" value="TPS_OM_transporter"/>
</dbReference>
<evidence type="ECO:0000256" key="2">
    <source>
        <dbReference type="ARBA" id="ARBA00009055"/>
    </source>
</evidence>
<feature type="compositionally biased region" description="Polar residues" evidence="9">
    <location>
        <begin position="323"/>
        <end position="337"/>
    </location>
</feature>
<keyword evidence="4" id="KW-1134">Transmembrane beta strand</keyword>
<feature type="region of interest" description="Disordered" evidence="9">
    <location>
        <begin position="321"/>
        <end position="345"/>
    </location>
</feature>
<keyword evidence="6" id="KW-0653">Protein transport</keyword>
<dbReference type="Gene3D" id="3.10.20.310">
    <property type="entry name" value="membrane protein fhac"/>
    <property type="match status" value="1"/>
</dbReference>
<evidence type="ECO:0000313" key="11">
    <source>
        <dbReference type="EMBL" id="BCO28007.1"/>
    </source>
</evidence>
<dbReference type="PROSITE" id="PS51779">
    <property type="entry name" value="POTRA"/>
    <property type="match status" value="1"/>
</dbReference>
<protein>
    <submittedName>
        <fullName evidence="11">Heme/hemopexin transporter protein HuxB</fullName>
    </submittedName>
</protein>
<evidence type="ECO:0000256" key="3">
    <source>
        <dbReference type="ARBA" id="ARBA00022448"/>
    </source>
</evidence>
<accession>A0ABM7MNW4</accession>
<name>A0ABM7MNW4_9BURK</name>
<dbReference type="InterPro" id="IPR005565">
    <property type="entry name" value="Hemolysn_activator_HlyB_C"/>
</dbReference>
<keyword evidence="8" id="KW-0998">Cell outer membrane</keyword>
<dbReference type="EMBL" id="AP024238">
    <property type="protein sequence ID" value="BCO28007.1"/>
    <property type="molecule type" value="Genomic_DNA"/>
</dbReference>
<keyword evidence="12" id="KW-1185">Reference proteome</keyword>
<dbReference type="InterPro" id="IPR034746">
    <property type="entry name" value="POTRA"/>
</dbReference>